<dbReference type="InterPro" id="IPR001563">
    <property type="entry name" value="Peptidase_S10"/>
</dbReference>
<dbReference type="SUPFAM" id="SSF53474">
    <property type="entry name" value="alpha/beta-Hydrolases"/>
    <property type="match status" value="1"/>
</dbReference>
<evidence type="ECO:0000256" key="2">
    <source>
        <dbReference type="RuleBase" id="RU361156"/>
    </source>
</evidence>
<keyword evidence="2" id="KW-0645">Protease</keyword>
<evidence type="ECO:0000256" key="1">
    <source>
        <dbReference type="ARBA" id="ARBA00009431"/>
    </source>
</evidence>
<sequence>MLFKFLFLILQISYVVDQEVQNLPGLSKIAFKHYSGYLNASSTHFLHYWFVESQSNPSNDPLLLWMNGGPGCSSLDGFLSELGPFLVNDDGDTLRMNPFAWNKKANVIFLEAPAGVGFSYSSNGDVTTNDDQTSMENYRALQHFFETFPRFKINDFYVTGESYGGIYVPTLAVRILEGMKEYPGIAVGNGMLDFALNTNTLIEFAYNHGLVDEKPECQKADEVNRDYQPIVD</sequence>
<keyword evidence="2" id="KW-0732">Signal</keyword>
<dbReference type="OMA" id="YQDEMAN"/>
<organism evidence="3 4">
    <name type="scientific">Romanomermis culicivorax</name>
    <name type="common">Nematode worm</name>
    <dbReference type="NCBI Taxonomy" id="13658"/>
    <lineage>
        <taxon>Eukaryota</taxon>
        <taxon>Metazoa</taxon>
        <taxon>Ecdysozoa</taxon>
        <taxon>Nematoda</taxon>
        <taxon>Enoplea</taxon>
        <taxon>Dorylaimia</taxon>
        <taxon>Mermithida</taxon>
        <taxon>Mermithoidea</taxon>
        <taxon>Mermithidae</taxon>
        <taxon>Romanomermis</taxon>
    </lineage>
</organism>
<reference evidence="4" key="1">
    <citation type="submission" date="2022-11" db="UniProtKB">
        <authorList>
            <consortium name="WormBaseParasite"/>
        </authorList>
    </citation>
    <scope>IDENTIFICATION</scope>
</reference>
<dbReference type="InterPro" id="IPR029058">
    <property type="entry name" value="AB_hydrolase_fold"/>
</dbReference>
<dbReference type="PANTHER" id="PTHR11802:SF201">
    <property type="entry name" value="CARBOXYPEPTIDASE"/>
    <property type="match status" value="1"/>
</dbReference>
<dbReference type="Gene3D" id="3.40.50.1820">
    <property type="entry name" value="alpha/beta hydrolase"/>
    <property type="match status" value="1"/>
</dbReference>
<dbReference type="WBParaSite" id="nRc.2.0.1.t46197-RA">
    <property type="protein sequence ID" value="nRc.2.0.1.t46197-RA"/>
    <property type="gene ID" value="nRc.2.0.1.g46197"/>
</dbReference>
<protein>
    <recommendedName>
        <fullName evidence="2">Carboxypeptidase</fullName>
        <ecNumber evidence="2">3.4.16.-</ecNumber>
    </recommendedName>
</protein>
<dbReference type="InterPro" id="IPR018202">
    <property type="entry name" value="Ser_caboxypep_ser_AS"/>
</dbReference>
<accession>A0A915L600</accession>
<dbReference type="GO" id="GO:0006508">
    <property type="term" value="P:proteolysis"/>
    <property type="evidence" value="ECO:0007669"/>
    <property type="project" value="UniProtKB-KW"/>
</dbReference>
<dbReference type="PROSITE" id="PS00131">
    <property type="entry name" value="CARBOXYPEPT_SER_SER"/>
    <property type="match status" value="1"/>
</dbReference>
<dbReference type="Proteomes" id="UP000887565">
    <property type="component" value="Unplaced"/>
</dbReference>
<evidence type="ECO:0000313" key="4">
    <source>
        <dbReference type="WBParaSite" id="nRc.2.0.1.t46197-RA"/>
    </source>
</evidence>
<dbReference type="EC" id="3.4.16.-" evidence="2"/>
<keyword evidence="2" id="KW-0121">Carboxypeptidase</keyword>
<dbReference type="Pfam" id="PF00450">
    <property type="entry name" value="Peptidase_S10"/>
    <property type="match status" value="1"/>
</dbReference>
<evidence type="ECO:0000313" key="3">
    <source>
        <dbReference type="Proteomes" id="UP000887565"/>
    </source>
</evidence>
<comment type="similarity">
    <text evidence="1 2">Belongs to the peptidase S10 family.</text>
</comment>
<dbReference type="PANTHER" id="PTHR11802">
    <property type="entry name" value="SERINE PROTEASE FAMILY S10 SERINE CARBOXYPEPTIDASE"/>
    <property type="match status" value="1"/>
</dbReference>
<feature type="signal peptide" evidence="2">
    <location>
        <begin position="1"/>
        <end position="17"/>
    </location>
</feature>
<dbReference type="GO" id="GO:0004185">
    <property type="term" value="F:serine-type carboxypeptidase activity"/>
    <property type="evidence" value="ECO:0007669"/>
    <property type="project" value="UniProtKB-UniRule"/>
</dbReference>
<keyword evidence="2" id="KW-0378">Hydrolase</keyword>
<dbReference type="PRINTS" id="PR00724">
    <property type="entry name" value="CRBOXYPTASEC"/>
</dbReference>
<name>A0A915L600_ROMCU</name>
<dbReference type="AlphaFoldDB" id="A0A915L600"/>
<keyword evidence="3" id="KW-1185">Reference proteome</keyword>
<feature type="chain" id="PRO_5038159091" description="Carboxypeptidase" evidence="2">
    <location>
        <begin position="18"/>
        <end position="232"/>
    </location>
</feature>
<proteinExistence type="inferred from homology"/>